<name>A0ABR2YBR1_9CHLO</name>
<keyword evidence="3" id="KW-1185">Reference proteome</keyword>
<reference evidence="2 3" key="1">
    <citation type="journal article" date="2024" name="Nat. Commun.">
        <title>Phylogenomics reveals the evolutionary origins of lichenization in chlorophyte algae.</title>
        <authorList>
            <person name="Puginier C."/>
            <person name="Libourel C."/>
            <person name="Otte J."/>
            <person name="Skaloud P."/>
            <person name="Haon M."/>
            <person name="Grisel S."/>
            <person name="Petersen M."/>
            <person name="Berrin J.G."/>
            <person name="Delaux P.M."/>
            <person name="Dal Grande F."/>
            <person name="Keller J."/>
        </authorList>
    </citation>
    <scope>NUCLEOTIDE SEQUENCE [LARGE SCALE GENOMIC DNA]</scope>
    <source>
        <strain evidence="2 3">SAG 216-7</strain>
    </source>
</reference>
<proteinExistence type="predicted"/>
<protein>
    <submittedName>
        <fullName evidence="2">Uncharacterized protein</fullName>
    </submittedName>
</protein>
<dbReference type="EMBL" id="JALJOT010000017">
    <property type="protein sequence ID" value="KAK9901692.1"/>
    <property type="molecule type" value="Genomic_DNA"/>
</dbReference>
<evidence type="ECO:0000256" key="1">
    <source>
        <dbReference type="SAM" id="SignalP"/>
    </source>
</evidence>
<keyword evidence="1" id="KW-0732">Signal</keyword>
<accession>A0ABR2YBR1</accession>
<sequence length="156" mass="16935">MASLQLLGILLVPNPGCFGREQLVRKPPIPLRESLVCELILKVAKTHDTFNLSGQYTTSGQEAIAILQDCIFGSNLKQSPFLQLVCCQSYEKASIARLACIRLLERAVTPANCYTLLHLANHCRLPSLAAAAVAVTQARLHAALSQAARPRLGRGF</sequence>
<comment type="caution">
    <text evidence="2">The sequence shown here is derived from an EMBL/GenBank/DDBJ whole genome shotgun (WGS) entry which is preliminary data.</text>
</comment>
<feature type="chain" id="PRO_5045794174" evidence="1">
    <location>
        <begin position="20"/>
        <end position="156"/>
    </location>
</feature>
<evidence type="ECO:0000313" key="3">
    <source>
        <dbReference type="Proteomes" id="UP001491310"/>
    </source>
</evidence>
<evidence type="ECO:0000313" key="2">
    <source>
        <dbReference type="EMBL" id="KAK9901692.1"/>
    </source>
</evidence>
<dbReference type="Proteomes" id="UP001491310">
    <property type="component" value="Unassembled WGS sequence"/>
</dbReference>
<feature type="signal peptide" evidence="1">
    <location>
        <begin position="1"/>
        <end position="19"/>
    </location>
</feature>
<gene>
    <name evidence="2" type="ORF">WJX75_008621</name>
</gene>
<organism evidence="2 3">
    <name type="scientific">Coccomyxa subellipsoidea</name>
    <dbReference type="NCBI Taxonomy" id="248742"/>
    <lineage>
        <taxon>Eukaryota</taxon>
        <taxon>Viridiplantae</taxon>
        <taxon>Chlorophyta</taxon>
        <taxon>core chlorophytes</taxon>
        <taxon>Trebouxiophyceae</taxon>
        <taxon>Trebouxiophyceae incertae sedis</taxon>
        <taxon>Coccomyxaceae</taxon>
        <taxon>Coccomyxa</taxon>
    </lineage>
</organism>